<dbReference type="Proteomes" id="UP000198310">
    <property type="component" value="Unassembled WGS sequence"/>
</dbReference>
<evidence type="ECO:0000313" key="4">
    <source>
        <dbReference type="EMBL" id="SNS01320.1"/>
    </source>
</evidence>
<name>A0A239B0J0_9BACT</name>
<organism evidence="4 5">
    <name type="scientific">Hymenobacter mucosus</name>
    <dbReference type="NCBI Taxonomy" id="1411120"/>
    <lineage>
        <taxon>Bacteria</taxon>
        <taxon>Pseudomonadati</taxon>
        <taxon>Bacteroidota</taxon>
        <taxon>Cytophagia</taxon>
        <taxon>Cytophagales</taxon>
        <taxon>Hymenobacteraceae</taxon>
        <taxon>Hymenobacter</taxon>
    </lineage>
</organism>
<dbReference type="Pfam" id="PF00440">
    <property type="entry name" value="TetR_N"/>
    <property type="match status" value="1"/>
</dbReference>
<gene>
    <name evidence="4" type="ORF">SAMN06269173_11712</name>
</gene>
<evidence type="ECO:0000259" key="3">
    <source>
        <dbReference type="PROSITE" id="PS50977"/>
    </source>
</evidence>
<dbReference type="EMBL" id="FZNS01000017">
    <property type="protein sequence ID" value="SNS01320.1"/>
    <property type="molecule type" value="Genomic_DNA"/>
</dbReference>
<dbReference type="PRINTS" id="PR00455">
    <property type="entry name" value="HTHTETR"/>
</dbReference>
<dbReference type="InterPro" id="IPR050624">
    <property type="entry name" value="HTH-type_Tx_Regulator"/>
</dbReference>
<evidence type="ECO:0000256" key="2">
    <source>
        <dbReference type="PROSITE-ProRule" id="PRU00335"/>
    </source>
</evidence>
<proteinExistence type="predicted"/>
<dbReference type="PROSITE" id="PS50977">
    <property type="entry name" value="HTH_TETR_2"/>
    <property type="match status" value="1"/>
</dbReference>
<dbReference type="PANTHER" id="PTHR43479">
    <property type="entry name" value="ACREF/ENVCD OPERON REPRESSOR-RELATED"/>
    <property type="match status" value="1"/>
</dbReference>
<dbReference type="InterPro" id="IPR001647">
    <property type="entry name" value="HTH_TetR"/>
</dbReference>
<keyword evidence="1 2" id="KW-0238">DNA-binding</keyword>
<keyword evidence="5" id="KW-1185">Reference proteome</keyword>
<dbReference type="GO" id="GO:0003677">
    <property type="term" value="F:DNA binding"/>
    <property type="evidence" value="ECO:0007669"/>
    <property type="project" value="UniProtKB-UniRule"/>
</dbReference>
<evidence type="ECO:0000313" key="5">
    <source>
        <dbReference type="Proteomes" id="UP000198310"/>
    </source>
</evidence>
<feature type="DNA-binding region" description="H-T-H motif" evidence="2">
    <location>
        <begin position="25"/>
        <end position="44"/>
    </location>
</feature>
<dbReference type="InterPro" id="IPR023772">
    <property type="entry name" value="DNA-bd_HTH_TetR-type_CS"/>
</dbReference>
<dbReference type="SUPFAM" id="SSF46689">
    <property type="entry name" value="Homeodomain-like"/>
    <property type="match status" value="1"/>
</dbReference>
<dbReference type="RefSeq" id="WP_045689173.1">
    <property type="nucleotide sequence ID" value="NZ_FZNS01000017.1"/>
</dbReference>
<evidence type="ECO:0000256" key="1">
    <source>
        <dbReference type="ARBA" id="ARBA00023125"/>
    </source>
</evidence>
<dbReference type="PROSITE" id="PS01081">
    <property type="entry name" value="HTH_TETR_1"/>
    <property type="match status" value="1"/>
</dbReference>
<dbReference type="PANTHER" id="PTHR43479:SF11">
    <property type="entry name" value="ACREF_ENVCD OPERON REPRESSOR-RELATED"/>
    <property type="match status" value="1"/>
</dbReference>
<feature type="domain" description="HTH tetR-type" evidence="3">
    <location>
        <begin position="2"/>
        <end position="62"/>
    </location>
</feature>
<reference evidence="5" key="1">
    <citation type="submission" date="2017-06" db="EMBL/GenBank/DDBJ databases">
        <authorList>
            <person name="Varghese N."/>
            <person name="Submissions S."/>
        </authorList>
    </citation>
    <scope>NUCLEOTIDE SEQUENCE [LARGE SCALE GENOMIC DNA]</scope>
    <source>
        <strain evidence="5">DSM 28041</strain>
    </source>
</reference>
<accession>A0A239B0J0</accession>
<dbReference type="Gene3D" id="1.10.357.10">
    <property type="entry name" value="Tetracycline Repressor, domain 2"/>
    <property type="match status" value="1"/>
</dbReference>
<dbReference type="AlphaFoldDB" id="A0A239B0J0"/>
<sequence>MDSRKQIIARTALKLFADKGFDSTSTQLIAKDAQVSEALIFKHFTSKVQLLEYLIKSGYKRIIEQNRGRLQENDPLLFVHKIIELPFELVREEPEFWKMQSRLVDVTLSQQQHDRFLQPITPLLEKAFRQLGYPKPEQEAAMLLLLVEGIWKHQVTQAQAADPAMVEFIKAKYAWQ</sequence>
<protein>
    <submittedName>
        <fullName evidence="4">Transcriptional regulator, TetR family</fullName>
    </submittedName>
</protein>
<dbReference type="InterPro" id="IPR009057">
    <property type="entry name" value="Homeodomain-like_sf"/>
</dbReference>